<dbReference type="InterPro" id="IPR003819">
    <property type="entry name" value="TauD/TfdA-like"/>
</dbReference>
<keyword evidence="4" id="KW-1185">Reference proteome</keyword>
<keyword evidence="3" id="KW-0223">Dioxygenase</keyword>
<name>A0A8H4LEQ0_9HYPO</name>
<organism evidence="3 4">
    <name type="scientific">Fusarium albosuccineum</name>
    <dbReference type="NCBI Taxonomy" id="1237068"/>
    <lineage>
        <taxon>Eukaryota</taxon>
        <taxon>Fungi</taxon>
        <taxon>Dikarya</taxon>
        <taxon>Ascomycota</taxon>
        <taxon>Pezizomycotina</taxon>
        <taxon>Sordariomycetes</taxon>
        <taxon>Hypocreomycetidae</taxon>
        <taxon>Hypocreales</taxon>
        <taxon>Nectriaceae</taxon>
        <taxon>Fusarium</taxon>
        <taxon>Fusarium decemcellulare species complex</taxon>
    </lineage>
</organism>
<evidence type="ECO:0000313" key="3">
    <source>
        <dbReference type="EMBL" id="KAF4466609.1"/>
    </source>
</evidence>
<sequence length="420" mass="47656">MSAAAVQPPVTTGPIGQPDIGYTPDLDKYLARVKRRQETEKLETSLPAGFPQKLESDLVWDGKDLAAKYDWNYHLTEEDIAEIDEAIRNFKSLDLPLGYISQKTFVLPKLHDKLRAISKEIHQGHGFKVVRGVPVDKYTREENIIVYAGIASHIAPIRGRQDHQFDGKRADVAVAHIKDITREVDAHRIGAPAYTTEKQVFHTDSGDVIALFALGEAAEGGQSYLSSSWNVYNELAKTRPDLVRTLTEEWASEEFGKVGKRFELRPLLYHQPTTEQDPERLIIQYARRRYTGYWGLPRSSDIPPITEAQAEALDTLHFLAEKHAVALDFHKGDIQFVNNLSIFHARGGFKDSDEKKRHLVRLWLRDPEYAWKTPEALGPRWASVYEGVKEENQVFPLEPFVRSSSDANKFKAEKRVDASA</sequence>
<dbReference type="Proteomes" id="UP000554235">
    <property type="component" value="Unassembled WGS sequence"/>
</dbReference>
<dbReference type="GO" id="GO:0051213">
    <property type="term" value="F:dioxygenase activity"/>
    <property type="evidence" value="ECO:0007669"/>
    <property type="project" value="UniProtKB-KW"/>
</dbReference>
<evidence type="ECO:0000259" key="2">
    <source>
        <dbReference type="Pfam" id="PF02668"/>
    </source>
</evidence>
<dbReference type="InterPro" id="IPR042098">
    <property type="entry name" value="TauD-like_sf"/>
</dbReference>
<accession>A0A8H4LEQ0</accession>
<gene>
    <name evidence="3" type="ORF">FALBO_6536</name>
</gene>
<keyword evidence="1" id="KW-0560">Oxidoreductase</keyword>
<protein>
    <submittedName>
        <fullName evidence="3">Family Taurine catabolism dioxygenase</fullName>
    </submittedName>
</protein>
<dbReference type="FunFam" id="3.60.130.10:FF:000011">
    <property type="entry name" value="Taurine catabolism dioxygenase TauD"/>
    <property type="match status" value="1"/>
</dbReference>
<dbReference type="OrthoDB" id="272271at2759"/>
<dbReference type="Pfam" id="PF02668">
    <property type="entry name" value="TauD"/>
    <property type="match status" value="1"/>
</dbReference>
<dbReference type="Gene3D" id="3.60.130.10">
    <property type="entry name" value="Clavaminate synthase-like"/>
    <property type="match status" value="1"/>
</dbReference>
<dbReference type="SUPFAM" id="SSF51197">
    <property type="entry name" value="Clavaminate synthase-like"/>
    <property type="match status" value="1"/>
</dbReference>
<dbReference type="EMBL" id="JAADYS010000852">
    <property type="protein sequence ID" value="KAF4466609.1"/>
    <property type="molecule type" value="Genomic_DNA"/>
</dbReference>
<dbReference type="InterPro" id="IPR050411">
    <property type="entry name" value="AlphaKG_dependent_hydroxylases"/>
</dbReference>
<dbReference type="PANTHER" id="PTHR10696">
    <property type="entry name" value="GAMMA-BUTYROBETAINE HYDROXYLASE-RELATED"/>
    <property type="match status" value="1"/>
</dbReference>
<proteinExistence type="predicted"/>
<dbReference type="PANTHER" id="PTHR10696:SF54">
    <property type="entry name" value="FAMILY OXIDOREDUCTASE, PUTATIVE (AFU_ORTHOLOGUE AFUA_4G13850)-RELATED"/>
    <property type="match status" value="1"/>
</dbReference>
<reference evidence="3 4" key="1">
    <citation type="submission" date="2020-01" db="EMBL/GenBank/DDBJ databases">
        <title>Identification and distribution of gene clusters putatively required for synthesis of sphingolipid metabolism inhibitors in phylogenetically diverse species of the filamentous fungus Fusarium.</title>
        <authorList>
            <person name="Kim H.-S."/>
            <person name="Busman M."/>
            <person name="Brown D.W."/>
            <person name="Divon H."/>
            <person name="Uhlig S."/>
            <person name="Proctor R.H."/>
        </authorList>
    </citation>
    <scope>NUCLEOTIDE SEQUENCE [LARGE SCALE GENOMIC DNA]</scope>
    <source>
        <strain evidence="3 4">NRRL 20459</strain>
    </source>
</reference>
<dbReference type="AlphaFoldDB" id="A0A8H4LEQ0"/>
<evidence type="ECO:0000256" key="1">
    <source>
        <dbReference type="ARBA" id="ARBA00023002"/>
    </source>
</evidence>
<evidence type="ECO:0000313" key="4">
    <source>
        <dbReference type="Proteomes" id="UP000554235"/>
    </source>
</evidence>
<feature type="domain" description="TauD/TfdA-like" evidence="2">
    <location>
        <begin position="97"/>
        <end position="363"/>
    </location>
</feature>
<comment type="caution">
    <text evidence="3">The sequence shown here is derived from an EMBL/GenBank/DDBJ whole genome shotgun (WGS) entry which is preliminary data.</text>
</comment>